<reference evidence="2 3" key="1">
    <citation type="submission" date="2019-11" db="EMBL/GenBank/DDBJ databases">
        <title>Gordonia sp. nov., a novel actinobacterium isolated from mangrove soil in Hainan.</title>
        <authorList>
            <person name="Huang X."/>
            <person name="Xie Y."/>
            <person name="Chu X."/>
            <person name="Xiao K."/>
        </authorList>
    </citation>
    <scope>NUCLEOTIDE SEQUENCE [LARGE SCALE GENOMIC DNA]</scope>
    <source>
        <strain evidence="2 3">HNM0687</strain>
    </source>
</reference>
<feature type="compositionally biased region" description="Basic and acidic residues" evidence="1">
    <location>
        <begin position="367"/>
        <end position="377"/>
    </location>
</feature>
<feature type="region of interest" description="Disordered" evidence="1">
    <location>
        <begin position="1"/>
        <end position="26"/>
    </location>
</feature>
<dbReference type="EMBL" id="WMBR01000001">
    <property type="protein sequence ID" value="MXP20231.1"/>
    <property type="molecule type" value="Genomic_DNA"/>
</dbReference>
<organism evidence="2 3">
    <name type="scientific">Gordonia mangrovi</name>
    <dbReference type="NCBI Taxonomy" id="2665643"/>
    <lineage>
        <taxon>Bacteria</taxon>
        <taxon>Bacillati</taxon>
        <taxon>Actinomycetota</taxon>
        <taxon>Actinomycetes</taxon>
        <taxon>Mycobacteriales</taxon>
        <taxon>Gordoniaceae</taxon>
        <taxon>Gordonia</taxon>
    </lineage>
</organism>
<proteinExistence type="predicted"/>
<comment type="caution">
    <text evidence="2">The sequence shown here is derived from an EMBL/GenBank/DDBJ whole genome shotgun (WGS) entry which is preliminary data.</text>
</comment>
<keyword evidence="3" id="KW-1185">Reference proteome</keyword>
<accession>A0A6L7GLV7</accession>
<name>A0A6L7GLV7_9ACTN</name>
<feature type="compositionally biased region" description="Basic and acidic residues" evidence="1">
    <location>
        <begin position="391"/>
        <end position="400"/>
    </location>
</feature>
<gene>
    <name evidence="2" type="ORF">GIY30_02465</name>
</gene>
<feature type="region of interest" description="Disordered" evidence="1">
    <location>
        <begin position="367"/>
        <end position="401"/>
    </location>
</feature>
<evidence type="ECO:0000256" key="1">
    <source>
        <dbReference type="SAM" id="MobiDB-lite"/>
    </source>
</evidence>
<protein>
    <submittedName>
        <fullName evidence="2">Uncharacterized protein</fullName>
    </submittedName>
</protein>
<dbReference type="RefSeq" id="WP_160900399.1">
    <property type="nucleotide sequence ID" value="NZ_CP102850.1"/>
</dbReference>
<dbReference type="Proteomes" id="UP000475545">
    <property type="component" value="Unassembled WGS sequence"/>
</dbReference>
<sequence>MARVEGFEPANSGQTPTGPCGVWGDSDTGAGVLGTSGVLPSGVQNAPTGTAAVEGHGVDTLGVFGRSQFGSGVLGVTFQQDVGSSSGVFGSSTAGGNGVTGFVGSATGVRGSSVRGGGVRGSGATFGVQGESFGGSTSIGVEGRGSNGVGVRGKSQSNSGVVGVTTGSGYGTFGLHFSQDPGSGVFGESVLGDGVEGHSYTGFGVRGQGRGGGVRGVSTSRDPAAGGIVGENPSGFAGVFLGHVRVTGFLAKAGGGFEIDHPTDPTNKVLRHSFVESPDMLNVYSGTVSTDENGEAGVRLPDYFDALNQDVRYQLTVIGEFAQAIVAREVTDNEFTIKTERPKVKVCWQVTGTRKDPWAAANRLVVEDDKPAEEKGRYLHPGPWGQPEPAPAEREPDRTNHQRQLTQLMPEKLKDRVEPALREADHLDRTALRRLVTEMLEQVHPQGADERERVGRRPGRRGTAAVPRGRRAECATGIRRLTPVVRRPRWVLSSTGHAQSRRNSTTAVANSSGAARCAICV</sequence>
<dbReference type="AlphaFoldDB" id="A0A6L7GLV7"/>
<evidence type="ECO:0000313" key="2">
    <source>
        <dbReference type="EMBL" id="MXP20231.1"/>
    </source>
</evidence>
<feature type="region of interest" description="Disordered" evidence="1">
    <location>
        <begin position="444"/>
        <end position="470"/>
    </location>
</feature>
<evidence type="ECO:0000313" key="3">
    <source>
        <dbReference type="Proteomes" id="UP000475545"/>
    </source>
</evidence>